<organism evidence="2 3">
    <name type="scientific">Eumeta variegata</name>
    <name type="common">Bagworm moth</name>
    <name type="synonym">Eumeta japonica</name>
    <dbReference type="NCBI Taxonomy" id="151549"/>
    <lineage>
        <taxon>Eukaryota</taxon>
        <taxon>Metazoa</taxon>
        <taxon>Ecdysozoa</taxon>
        <taxon>Arthropoda</taxon>
        <taxon>Hexapoda</taxon>
        <taxon>Insecta</taxon>
        <taxon>Pterygota</taxon>
        <taxon>Neoptera</taxon>
        <taxon>Endopterygota</taxon>
        <taxon>Lepidoptera</taxon>
        <taxon>Glossata</taxon>
        <taxon>Ditrysia</taxon>
        <taxon>Tineoidea</taxon>
        <taxon>Psychidae</taxon>
        <taxon>Oiketicinae</taxon>
        <taxon>Eumeta</taxon>
    </lineage>
</organism>
<feature type="region of interest" description="Disordered" evidence="1">
    <location>
        <begin position="37"/>
        <end position="140"/>
    </location>
</feature>
<evidence type="ECO:0000256" key="1">
    <source>
        <dbReference type="SAM" id="MobiDB-lite"/>
    </source>
</evidence>
<dbReference type="AlphaFoldDB" id="A0A4C1XY30"/>
<reference evidence="2 3" key="1">
    <citation type="journal article" date="2019" name="Commun. Biol.">
        <title>The bagworm genome reveals a unique fibroin gene that provides high tensile strength.</title>
        <authorList>
            <person name="Kono N."/>
            <person name="Nakamura H."/>
            <person name="Ohtoshi R."/>
            <person name="Tomita M."/>
            <person name="Numata K."/>
            <person name="Arakawa K."/>
        </authorList>
    </citation>
    <scope>NUCLEOTIDE SEQUENCE [LARGE SCALE GENOMIC DNA]</scope>
</reference>
<evidence type="ECO:0000313" key="2">
    <source>
        <dbReference type="EMBL" id="GBP68053.1"/>
    </source>
</evidence>
<name>A0A4C1XY30_EUMVA</name>
<evidence type="ECO:0000313" key="3">
    <source>
        <dbReference type="Proteomes" id="UP000299102"/>
    </source>
</evidence>
<sequence>MLKNEFTVAQLTAAATLAQQLASVREREIVSQIRRRYRRGRARDGAPDIDGTPAPARPTLGISSCFPEKNDLRESTPPAPSRRPRGVTRPTTARSSKWLRLISASKRIAPRSARDGGARAPPAGIELQSNRIRCGPGRAGRGRLQLASAASAARPRVRA</sequence>
<comment type="caution">
    <text evidence="2">The sequence shown here is derived from an EMBL/GenBank/DDBJ whole genome shotgun (WGS) entry which is preliminary data.</text>
</comment>
<dbReference type="Proteomes" id="UP000299102">
    <property type="component" value="Unassembled WGS sequence"/>
</dbReference>
<gene>
    <name evidence="2" type="ORF">EVAR_104013_1</name>
</gene>
<proteinExistence type="predicted"/>
<protein>
    <submittedName>
        <fullName evidence="2">Uncharacterized protein</fullName>
    </submittedName>
</protein>
<accession>A0A4C1XY30</accession>
<dbReference type="EMBL" id="BGZK01000999">
    <property type="protein sequence ID" value="GBP68053.1"/>
    <property type="molecule type" value="Genomic_DNA"/>
</dbReference>
<keyword evidence="3" id="KW-1185">Reference proteome</keyword>